<dbReference type="Proteomes" id="UP000297737">
    <property type="component" value="Unassembled WGS sequence"/>
</dbReference>
<dbReference type="GO" id="GO:0051301">
    <property type="term" value="P:cell division"/>
    <property type="evidence" value="ECO:0007669"/>
    <property type="project" value="UniProtKB-UniRule"/>
</dbReference>
<dbReference type="SUPFAM" id="SSF69304">
    <property type="entry name" value="Tricorn protease N-terminal domain"/>
    <property type="match status" value="1"/>
</dbReference>
<dbReference type="GO" id="GO:0042597">
    <property type="term" value="C:periplasmic space"/>
    <property type="evidence" value="ECO:0007669"/>
    <property type="project" value="UniProtKB-SubCell"/>
</dbReference>
<dbReference type="InterPro" id="IPR014167">
    <property type="entry name" value="Tol-Pal_TolB"/>
</dbReference>
<comment type="function">
    <text evidence="5">Part of the Tol-Pal system, which plays a role in outer membrane invagination during cell division and is important for maintaining outer membrane integrity.</text>
</comment>
<dbReference type="PANTHER" id="PTHR36842:SF1">
    <property type="entry name" value="PROTEIN TOLB"/>
    <property type="match status" value="1"/>
</dbReference>
<dbReference type="Gene3D" id="3.40.50.10070">
    <property type="entry name" value="TolB, N-terminal domain"/>
    <property type="match status" value="1"/>
</dbReference>
<comment type="subcellular location">
    <subcellularLocation>
        <location evidence="1 5">Periplasm</location>
    </subcellularLocation>
</comment>
<evidence type="ECO:0000256" key="2">
    <source>
        <dbReference type="ARBA" id="ARBA00009820"/>
    </source>
</evidence>
<evidence type="ECO:0000256" key="3">
    <source>
        <dbReference type="ARBA" id="ARBA00022729"/>
    </source>
</evidence>
<accession>A0A4Y9ELG4</accession>
<keyword evidence="8" id="KW-1185">Reference proteome</keyword>
<feature type="signal peptide" evidence="5">
    <location>
        <begin position="1"/>
        <end position="25"/>
    </location>
</feature>
<name>A0A4Y9ELG4_9SPHN</name>
<dbReference type="NCBIfam" id="TIGR02800">
    <property type="entry name" value="propeller_TolB"/>
    <property type="match status" value="1"/>
</dbReference>
<keyword evidence="5" id="KW-0131">Cell cycle</keyword>
<dbReference type="InterPro" id="IPR011042">
    <property type="entry name" value="6-blade_b-propeller_TolB-like"/>
</dbReference>
<dbReference type="EMBL" id="SIHO01000002">
    <property type="protein sequence ID" value="TFU02832.1"/>
    <property type="molecule type" value="Genomic_DNA"/>
</dbReference>
<dbReference type="OrthoDB" id="9802240at2"/>
<comment type="subunit">
    <text evidence="5">The Tol-Pal system is composed of five core proteins: the inner membrane proteins TolA, TolQ and TolR, the periplasmic protein TolB and the outer membrane protein Pal. They form a network linking the inner and outer membranes and the peptidoglycan layer.</text>
</comment>
<feature type="domain" description="TolB N-terminal" evidence="6">
    <location>
        <begin position="27"/>
        <end position="141"/>
    </location>
</feature>
<comment type="similarity">
    <text evidence="2 5">Belongs to the TolB family.</text>
</comment>
<dbReference type="PANTHER" id="PTHR36842">
    <property type="entry name" value="PROTEIN TOLB HOMOLOG"/>
    <property type="match status" value="1"/>
</dbReference>
<keyword evidence="5" id="KW-0132">Cell division</keyword>
<evidence type="ECO:0000313" key="7">
    <source>
        <dbReference type="EMBL" id="TFU02832.1"/>
    </source>
</evidence>
<dbReference type="GO" id="GO:0017038">
    <property type="term" value="P:protein import"/>
    <property type="evidence" value="ECO:0007669"/>
    <property type="project" value="InterPro"/>
</dbReference>
<dbReference type="InterPro" id="IPR011659">
    <property type="entry name" value="WD40"/>
</dbReference>
<keyword evidence="4 5" id="KW-0574">Periplasm</keyword>
<dbReference type="Pfam" id="PF07676">
    <property type="entry name" value="PD40"/>
    <property type="match status" value="4"/>
</dbReference>
<feature type="chain" id="PRO_5021521634" description="Tol-Pal system protein TolB" evidence="5">
    <location>
        <begin position="26"/>
        <end position="449"/>
    </location>
</feature>
<dbReference type="HAMAP" id="MF_00671">
    <property type="entry name" value="TolB"/>
    <property type="match status" value="1"/>
</dbReference>
<protein>
    <recommendedName>
        <fullName evidence="5">Tol-Pal system protein TolB</fullName>
    </recommendedName>
</protein>
<comment type="caution">
    <text evidence="7">The sequence shown here is derived from an EMBL/GenBank/DDBJ whole genome shotgun (WGS) entry which is preliminary data.</text>
</comment>
<organism evidence="7 8">
    <name type="scientific">Glacieibacterium arshaanense</name>
    <dbReference type="NCBI Taxonomy" id="2511025"/>
    <lineage>
        <taxon>Bacteria</taxon>
        <taxon>Pseudomonadati</taxon>
        <taxon>Pseudomonadota</taxon>
        <taxon>Alphaproteobacteria</taxon>
        <taxon>Sphingomonadales</taxon>
        <taxon>Sphingosinicellaceae</taxon>
        <taxon>Glacieibacterium</taxon>
    </lineage>
</organism>
<evidence type="ECO:0000313" key="8">
    <source>
        <dbReference type="Proteomes" id="UP000297737"/>
    </source>
</evidence>
<proteinExistence type="inferred from homology"/>
<evidence type="ECO:0000259" key="6">
    <source>
        <dbReference type="Pfam" id="PF04052"/>
    </source>
</evidence>
<sequence precursor="true">MKLGIQMRKFVAAALLAFIAVPAAAVLRVDINSGIAAPMPIAVPAFATPAPAPTAAGSTGDLGRQVAAVIAADLGSSGLFKPLDPAAFTTTVGYGDVTKPNFGAWRTLAAQALLTGAVSVNPDGNITVACYAYDVFTSEELARQGFVTTAAGWRRAAHKCADLVYSRLTGETGYFDTRIVYVSETGPRTKRIKLLALMDQDGANHRFLTNGQNLVLTPRFAPDDQTITYMSYADNRPRIWLYTLGSGVQTALRPASGDFPSMTFAPRFMPGGGSMVFSMSVGGNTDVYRIDLASRKVTRLTSAPGIDTAPSPSPDGSRIVFESDRGGTQQLYVMNADGSGQQRISFGEGRYGTPVWSPRGDTIAFTKIGGGQFRIGIMKTDGSGERLLTSSWQDEGPTWAPNGRVIMFFRTAQGSGATALWTVDLSGQNERKLKTPLDASDPAWSPLLP</sequence>
<dbReference type="Gene3D" id="2.120.10.30">
    <property type="entry name" value="TolB, C-terminal domain"/>
    <property type="match status" value="1"/>
</dbReference>
<reference evidence="7 8" key="1">
    <citation type="submission" date="2019-02" db="EMBL/GenBank/DDBJ databases">
        <title>Polymorphobacter sp. isolated from the lake at the Tibet of China.</title>
        <authorList>
            <person name="Li A."/>
        </authorList>
    </citation>
    <scope>NUCLEOTIDE SEQUENCE [LARGE SCALE GENOMIC DNA]</scope>
    <source>
        <strain evidence="7 8">DJ1R-1</strain>
    </source>
</reference>
<dbReference type="AlphaFoldDB" id="A0A4Y9ELG4"/>
<dbReference type="Pfam" id="PF04052">
    <property type="entry name" value="TolB_N"/>
    <property type="match status" value="1"/>
</dbReference>
<evidence type="ECO:0000256" key="1">
    <source>
        <dbReference type="ARBA" id="ARBA00004418"/>
    </source>
</evidence>
<gene>
    <name evidence="5 7" type="primary">tolB</name>
    <name evidence="7" type="ORF">EUV02_06315</name>
</gene>
<dbReference type="InterPro" id="IPR007195">
    <property type="entry name" value="TolB_N"/>
</dbReference>
<evidence type="ECO:0000256" key="4">
    <source>
        <dbReference type="ARBA" id="ARBA00022764"/>
    </source>
</evidence>
<dbReference type="SUPFAM" id="SSF52964">
    <property type="entry name" value="TolB, N-terminal domain"/>
    <property type="match status" value="1"/>
</dbReference>
<keyword evidence="3 5" id="KW-0732">Signal</keyword>
<evidence type="ECO:0000256" key="5">
    <source>
        <dbReference type="HAMAP-Rule" id="MF_00671"/>
    </source>
</evidence>